<keyword evidence="8" id="KW-1185">Reference proteome</keyword>
<dbReference type="GO" id="GO:0005829">
    <property type="term" value="C:cytosol"/>
    <property type="evidence" value="ECO:0007669"/>
    <property type="project" value="TreeGrafter"/>
</dbReference>
<dbReference type="GO" id="GO:0004359">
    <property type="term" value="F:glutaminase activity"/>
    <property type="evidence" value="ECO:0007669"/>
    <property type="project" value="UniProtKB-EC"/>
</dbReference>
<dbReference type="OrthoDB" id="2039at2759"/>
<dbReference type="GO" id="GO:0008614">
    <property type="term" value="P:pyridoxine metabolic process"/>
    <property type="evidence" value="ECO:0007669"/>
    <property type="project" value="TreeGrafter"/>
</dbReference>
<dbReference type="PROSITE" id="PS01236">
    <property type="entry name" value="PDXT_SNO_1"/>
    <property type="match status" value="1"/>
</dbReference>
<name>A0A2S5BE08_9BASI</name>
<keyword evidence="3" id="KW-0378">Hydrolase</keyword>
<comment type="caution">
    <text evidence="7">The sequence shown here is derived from an EMBL/GenBank/DDBJ whole genome shotgun (WGS) entry which is preliminary data.</text>
</comment>
<dbReference type="InterPro" id="IPR029062">
    <property type="entry name" value="Class_I_gatase-like"/>
</dbReference>
<reference evidence="7 8" key="1">
    <citation type="journal article" date="2018" name="Front. Microbiol.">
        <title>Prospects for Fungal Bioremediation of Acidic Radioactive Waste Sites: Characterization and Genome Sequence of Rhodotorula taiwanensis MD1149.</title>
        <authorList>
            <person name="Tkavc R."/>
            <person name="Matrosova V.Y."/>
            <person name="Grichenko O.E."/>
            <person name="Gostincar C."/>
            <person name="Volpe R.P."/>
            <person name="Klimenkova P."/>
            <person name="Gaidamakova E.K."/>
            <person name="Zhou C.E."/>
            <person name="Stewart B.J."/>
            <person name="Lyman M.G."/>
            <person name="Malfatti S.A."/>
            <person name="Rubinfeld B."/>
            <person name="Courtot M."/>
            <person name="Singh J."/>
            <person name="Dalgard C.L."/>
            <person name="Hamilton T."/>
            <person name="Frey K.G."/>
            <person name="Gunde-Cimerman N."/>
            <person name="Dugan L."/>
            <person name="Daly M.J."/>
        </authorList>
    </citation>
    <scope>NUCLEOTIDE SEQUENCE [LARGE SCALE GENOMIC DNA]</scope>
    <source>
        <strain evidence="7 8">MD1149</strain>
    </source>
</reference>
<dbReference type="STRING" id="741276.A0A2S5BE08"/>
<organism evidence="7 8">
    <name type="scientific">Rhodotorula taiwanensis</name>
    <dbReference type="NCBI Taxonomy" id="741276"/>
    <lineage>
        <taxon>Eukaryota</taxon>
        <taxon>Fungi</taxon>
        <taxon>Dikarya</taxon>
        <taxon>Basidiomycota</taxon>
        <taxon>Pucciniomycotina</taxon>
        <taxon>Microbotryomycetes</taxon>
        <taxon>Sporidiobolales</taxon>
        <taxon>Sporidiobolaceae</taxon>
        <taxon>Rhodotorula</taxon>
    </lineage>
</organism>
<evidence type="ECO:0000313" key="8">
    <source>
        <dbReference type="Proteomes" id="UP000237144"/>
    </source>
</evidence>
<dbReference type="Proteomes" id="UP000237144">
    <property type="component" value="Unassembled WGS sequence"/>
</dbReference>
<evidence type="ECO:0000256" key="4">
    <source>
        <dbReference type="ARBA" id="ARBA00022962"/>
    </source>
</evidence>
<dbReference type="EMBL" id="PJQD01000020">
    <property type="protein sequence ID" value="POY75004.1"/>
    <property type="molecule type" value="Genomic_DNA"/>
</dbReference>
<comment type="similarity">
    <text evidence="1">Belongs to the glutaminase PdxT/SNO family.</text>
</comment>
<proteinExistence type="inferred from homology"/>
<evidence type="ECO:0000256" key="2">
    <source>
        <dbReference type="ARBA" id="ARBA00012918"/>
    </source>
</evidence>
<dbReference type="Pfam" id="PF01174">
    <property type="entry name" value="SNO"/>
    <property type="match status" value="2"/>
</dbReference>
<dbReference type="InterPro" id="IPR002161">
    <property type="entry name" value="PdxT/SNO"/>
</dbReference>
<evidence type="ECO:0000256" key="1">
    <source>
        <dbReference type="ARBA" id="ARBA00008345"/>
    </source>
</evidence>
<evidence type="ECO:0000256" key="5">
    <source>
        <dbReference type="ARBA" id="ARBA00023239"/>
    </source>
</evidence>
<dbReference type="SUPFAM" id="SSF52317">
    <property type="entry name" value="Class I glutamine amidotransferase-like"/>
    <property type="match status" value="1"/>
</dbReference>
<protein>
    <recommendedName>
        <fullName evidence="2">glutaminase</fullName>
        <ecNumber evidence="2">3.5.1.2</ecNumber>
    </recommendedName>
</protein>
<keyword evidence="5" id="KW-0456">Lyase</keyword>
<evidence type="ECO:0000256" key="6">
    <source>
        <dbReference type="ARBA" id="ARBA00049534"/>
    </source>
</evidence>
<evidence type="ECO:0000256" key="3">
    <source>
        <dbReference type="ARBA" id="ARBA00022801"/>
    </source>
</evidence>
<dbReference type="AlphaFoldDB" id="A0A2S5BE08"/>
<keyword evidence="4" id="KW-0315">Glutamine amidotransferase</keyword>
<dbReference type="GO" id="GO:0016829">
    <property type="term" value="F:lyase activity"/>
    <property type="evidence" value="ECO:0007669"/>
    <property type="project" value="UniProtKB-KW"/>
</dbReference>
<dbReference type="NCBIfam" id="TIGR03800">
    <property type="entry name" value="PLP_synth_Pdx2"/>
    <property type="match status" value="1"/>
</dbReference>
<evidence type="ECO:0000313" key="7">
    <source>
        <dbReference type="EMBL" id="POY75004.1"/>
    </source>
</evidence>
<comment type="catalytic activity">
    <reaction evidence="6">
        <text>L-glutamine + H2O = L-glutamate + NH4(+)</text>
        <dbReference type="Rhea" id="RHEA:15889"/>
        <dbReference type="ChEBI" id="CHEBI:15377"/>
        <dbReference type="ChEBI" id="CHEBI:28938"/>
        <dbReference type="ChEBI" id="CHEBI:29985"/>
        <dbReference type="ChEBI" id="CHEBI:58359"/>
        <dbReference type="EC" id="3.5.1.2"/>
    </reaction>
</comment>
<sequence>MRAPTRSAIGVLSVKAHLEWIELQLWALQGSFAEHIHALESLPEAVRLPVVQVRTPQDLARCRGLIIPGGESTTIALLIMQSGLYEPLLDFVELAKRGTGERSIWGTCAGSILLAKEIDGPTTAGWKGLHGMDVRVSRNRFGRQLQSFAHPLALDFLSPPRPPLLATFIRAPALHSILPLAATSVDSSEANQSPSAQPPPVECLVRLPPALLASVAPPKPALGNPALAHPTPAGPENDVVMWKQGDLLASSWHPELNKDDARVHEWWVRAMVLHQDE</sequence>
<dbReference type="Gene3D" id="3.40.50.880">
    <property type="match status" value="1"/>
</dbReference>
<dbReference type="EC" id="3.5.1.2" evidence="2"/>
<accession>A0A2S5BE08</accession>
<dbReference type="PANTHER" id="PTHR31559:SF0">
    <property type="entry name" value="PYRIDOXAL 5'-PHOSPHATE SYNTHASE SUBUNIT SNO1-RELATED"/>
    <property type="match status" value="1"/>
</dbReference>
<dbReference type="PANTHER" id="PTHR31559">
    <property type="entry name" value="PYRIDOXAL 5'-PHOSPHATE SYNTHASE SUBUNIT SNO"/>
    <property type="match status" value="1"/>
</dbReference>
<dbReference type="GO" id="GO:0042823">
    <property type="term" value="P:pyridoxal phosphate biosynthetic process"/>
    <property type="evidence" value="ECO:0007669"/>
    <property type="project" value="InterPro"/>
</dbReference>
<dbReference type="PROSITE" id="PS51130">
    <property type="entry name" value="PDXT_SNO_2"/>
    <property type="match status" value="1"/>
</dbReference>
<gene>
    <name evidence="7" type="ORF">BMF94_1980</name>
</gene>
<dbReference type="GO" id="GO:1903600">
    <property type="term" value="C:glutaminase complex"/>
    <property type="evidence" value="ECO:0007669"/>
    <property type="project" value="TreeGrafter"/>
</dbReference>
<dbReference type="InterPro" id="IPR021196">
    <property type="entry name" value="PdxT/SNO_CS"/>
</dbReference>